<dbReference type="PIRSF" id="PIRSF037090">
    <property type="entry name" value="Iontro_Glu-like_rcpt_pln"/>
    <property type="match status" value="1"/>
</dbReference>
<dbReference type="InterPro" id="IPR001828">
    <property type="entry name" value="ANF_lig-bd_rcpt"/>
</dbReference>
<dbReference type="InterPro" id="IPR044440">
    <property type="entry name" value="GABAb_receptor_plant_PBP1"/>
</dbReference>
<feature type="region of interest" description="Disordered" evidence="16">
    <location>
        <begin position="883"/>
        <end position="919"/>
    </location>
</feature>
<keyword evidence="5 17" id="KW-0812">Transmembrane</keyword>
<dbReference type="InterPro" id="IPR015683">
    <property type="entry name" value="Ionotropic_Glu_rcpt"/>
</dbReference>
<keyword evidence="4 15" id="KW-0813">Transport</keyword>
<evidence type="ECO:0000256" key="1">
    <source>
        <dbReference type="ARBA" id="ARBA00004141"/>
    </source>
</evidence>
<dbReference type="Pfam" id="PF10613">
    <property type="entry name" value="Lig_chan-Glu_bd"/>
    <property type="match status" value="1"/>
</dbReference>
<dbReference type="Gene3D" id="3.40.50.2300">
    <property type="match status" value="2"/>
</dbReference>
<dbReference type="Pfam" id="PF00060">
    <property type="entry name" value="Lig_chan"/>
    <property type="match status" value="1"/>
</dbReference>
<dbReference type="CDD" id="cd13686">
    <property type="entry name" value="GluR_Plant"/>
    <property type="match status" value="1"/>
</dbReference>
<feature type="transmembrane region" description="Helical" evidence="17">
    <location>
        <begin position="817"/>
        <end position="840"/>
    </location>
</feature>
<dbReference type="AlphaFoldDB" id="A0A822Y8J8"/>
<keyword evidence="7 17" id="KW-1133">Transmembrane helix</keyword>
<comment type="function">
    <text evidence="15">Glutamate-gated receptor that probably acts as non-selective cation channel.</text>
</comment>
<name>A0A822Y8J8_NELNU</name>
<evidence type="ECO:0000256" key="17">
    <source>
        <dbReference type="SAM" id="Phobius"/>
    </source>
</evidence>
<evidence type="ECO:0000256" key="5">
    <source>
        <dbReference type="ARBA" id="ARBA00022692"/>
    </source>
</evidence>
<evidence type="ECO:0000256" key="9">
    <source>
        <dbReference type="ARBA" id="ARBA00023136"/>
    </source>
</evidence>
<dbReference type="Gene3D" id="3.40.190.10">
    <property type="entry name" value="Periplasmic binding protein-like II"/>
    <property type="match status" value="2"/>
</dbReference>
<keyword evidence="10 15" id="KW-0675">Receptor</keyword>
<evidence type="ECO:0000256" key="10">
    <source>
        <dbReference type="ARBA" id="ARBA00023170"/>
    </source>
</evidence>
<dbReference type="Proteomes" id="UP000607653">
    <property type="component" value="Unassembled WGS sequence"/>
</dbReference>
<evidence type="ECO:0000259" key="19">
    <source>
        <dbReference type="SMART" id="SM00079"/>
    </source>
</evidence>
<dbReference type="FunFam" id="3.40.50.2300:FF:000169">
    <property type="entry name" value="Glutamate receptor"/>
    <property type="match status" value="1"/>
</dbReference>
<dbReference type="SMART" id="SM00079">
    <property type="entry name" value="PBPe"/>
    <property type="match status" value="1"/>
</dbReference>
<dbReference type="PANTHER" id="PTHR34836">
    <property type="entry name" value="OS06G0188250 PROTEIN"/>
    <property type="match status" value="1"/>
</dbReference>
<keyword evidence="12 15" id="KW-1071">Ligand-gated ion channel</keyword>
<dbReference type="CDD" id="cd19990">
    <property type="entry name" value="PBP1_GABAb_receptor_plant"/>
    <property type="match status" value="1"/>
</dbReference>
<feature type="transmembrane region" description="Helical" evidence="17">
    <location>
        <begin position="647"/>
        <end position="668"/>
    </location>
</feature>
<evidence type="ECO:0000256" key="11">
    <source>
        <dbReference type="ARBA" id="ARBA00023180"/>
    </source>
</evidence>
<evidence type="ECO:0000313" key="20">
    <source>
        <dbReference type="EMBL" id="DAD27619.1"/>
    </source>
</evidence>
<gene>
    <name evidence="20" type="ORF">HUJ06_029087</name>
</gene>
<evidence type="ECO:0000256" key="13">
    <source>
        <dbReference type="ARBA" id="ARBA00023303"/>
    </source>
</evidence>
<dbReference type="Pfam" id="PF01094">
    <property type="entry name" value="ANF_receptor"/>
    <property type="match status" value="1"/>
</dbReference>
<comment type="subcellular location">
    <subcellularLocation>
        <location evidence="1">Membrane</location>
        <topology evidence="1">Multi-pass membrane protein</topology>
    </subcellularLocation>
</comment>
<dbReference type="InterPro" id="IPR019594">
    <property type="entry name" value="Glu/Gly-bd"/>
</dbReference>
<evidence type="ECO:0000256" key="18">
    <source>
        <dbReference type="SAM" id="SignalP"/>
    </source>
</evidence>
<sequence>MKAIHLSATFISLFPLVVFLGGLATAQNTTIPFNVGVILDLDKWVGRMGLRCISMAVNDFYATNNDYKTRLVIHARDSKNDVVGAASMALDLLKNTQVQAIIGPQTSAEANFVIDLGNRTQVPIVSFSATSPSLSSAETPYFVRTALNDSSQVKAIAAIFQAFGWKEAVPIYEDTNYGNGIVPFLTDAFQQIDTRVPYRSAIPPFASEDQILAQPYKLKTMQTRVFVVHMTPSIGSRFFLMAKVAEMMTDEYVWILTDGLTNLLDSMDPSVIDSMQGVLGIRPYVPKSKELENFKVRWKKKFQQDSPLMSNLDIFGLWAYDTAKALAMAAEKVGGENSSYQQIQFSENSTDLATLGVSQIGPKLLQTILKTEFRGLSGEFRLVDGQLQSSAFQILNVIGNGWKEVGFWTPRNGILREMNVTSTQVYSTSKGNLRTIIWPGDTTAIPKGWVIPTSGKKLRVGVPVKDGFSEFVKVTRDSHTNQTIFTGYCIDVFKAVMEALPYAVPYEFVPFEKADDKSVGSYDNLTYQVYLQQYDAVVGDTTIIANRSLYVDFTLPYTESGVSMIVPVKKDDKKNAWIFLTPLSRDLWLISGAFFIFTGFVVWVLEHRVSDDFRGSIGDQIGVTLWFSFSTLVFAHRERVASNLARFVAIIWVFVVLILSSSYTASLASMLTVQKLQPTITDVQELIKSGKNVGYQDGSFVVGFLKKMGFDESKLKVYNSVEECNDGLTKGSHNGGFDAVYDEIPYIKLILSSYCSKYTMVGPTYKTDGFGFVYPRGSPLVADVSRAVLNVTEGDKLAQIEQAWFGKQTYFLPMNSFWGLFLITGVASVSALVIFSITFYCRNRHLVVNLVIMARRFDEKETSSATSMSCCCCKDQNEVGGVRAKPQPDNNNVPQSPSVISNRIDGNCTPPPDEEGRPSTELVNAIPNVSLSQEMTYFIELSNERMEPSTRPEMTGGRS</sequence>
<keyword evidence="9 15" id="KW-0472">Membrane</keyword>
<keyword evidence="13 15" id="KW-0407">Ion channel</keyword>
<dbReference type="GO" id="GO:0015276">
    <property type="term" value="F:ligand-gated monoatomic ion channel activity"/>
    <property type="evidence" value="ECO:0007669"/>
    <property type="project" value="InterPro"/>
</dbReference>
<dbReference type="InterPro" id="IPR017103">
    <property type="entry name" value="Iontropic_Glu_rcpt_pln"/>
</dbReference>
<keyword evidence="8 15" id="KW-0406">Ion transport</keyword>
<dbReference type="InterPro" id="IPR028082">
    <property type="entry name" value="Peripla_BP_I"/>
</dbReference>
<evidence type="ECO:0000256" key="14">
    <source>
        <dbReference type="ARBA" id="ARBA00049638"/>
    </source>
</evidence>
<feature type="chain" id="PRO_5032445508" description="Glutamate receptor" evidence="18">
    <location>
        <begin position="27"/>
        <end position="959"/>
    </location>
</feature>
<comment type="similarity">
    <text evidence="2 15">Belongs to the glutamate-gated ion channel (TC 1.A.10.1) family.</text>
</comment>
<feature type="compositionally biased region" description="Polar residues" evidence="16">
    <location>
        <begin position="888"/>
        <end position="901"/>
    </location>
</feature>
<feature type="signal peptide" evidence="18">
    <location>
        <begin position="1"/>
        <end position="26"/>
    </location>
</feature>
<evidence type="ECO:0000256" key="15">
    <source>
        <dbReference type="PIRNR" id="PIRNR037090"/>
    </source>
</evidence>
<protein>
    <recommendedName>
        <fullName evidence="15">Glutamate receptor</fullName>
    </recommendedName>
</protein>
<evidence type="ECO:0000256" key="7">
    <source>
        <dbReference type="ARBA" id="ARBA00022989"/>
    </source>
</evidence>
<evidence type="ECO:0000256" key="3">
    <source>
        <dbReference type="ARBA" id="ARBA00011095"/>
    </source>
</evidence>
<comment type="function">
    <text evidence="14">Glutamate-gated receptor that probably acts as a non-selective cation channel. May be involved in light-signal transduction and calcium homeostasis via the regulation of calcium influx into cells.</text>
</comment>
<comment type="caution">
    <text evidence="20">The sequence shown here is derived from an EMBL/GenBank/DDBJ whole genome shotgun (WGS) entry which is preliminary data.</text>
</comment>
<organism evidence="20 21">
    <name type="scientific">Nelumbo nucifera</name>
    <name type="common">Sacred lotus</name>
    <dbReference type="NCBI Taxonomy" id="4432"/>
    <lineage>
        <taxon>Eukaryota</taxon>
        <taxon>Viridiplantae</taxon>
        <taxon>Streptophyta</taxon>
        <taxon>Embryophyta</taxon>
        <taxon>Tracheophyta</taxon>
        <taxon>Spermatophyta</taxon>
        <taxon>Magnoliopsida</taxon>
        <taxon>Proteales</taxon>
        <taxon>Nelumbonaceae</taxon>
        <taxon>Nelumbo</taxon>
    </lineage>
</organism>
<evidence type="ECO:0000313" key="21">
    <source>
        <dbReference type="Proteomes" id="UP000607653"/>
    </source>
</evidence>
<accession>A0A822Y8J8</accession>
<dbReference type="FunFam" id="1.10.287.70:FF:000037">
    <property type="entry name" value="Glutamate receptor"/>
    <property type="match status" value="1"/>
</dbReference>
<feature type="transmembrane region" description="Helical" evidence="17">
    <location>
        <begin position="587"/>
        <end position="605"/>
    </location>
</feature>
<evidence type="ECO:0000256" key="4">
    <source>
        <dbReference type="ARBA" id="ARBA00022448"/>
    </source>
</evidence>
<dbReference type="EMBL" id="DUZY01000002">
    <property type="protein sequence ID" value="DAD27619.1"/>
    <property type="molecule type" value="Genomic_DNA"/>
</dbReference>
<dbReference type="Gene3D" id="1.10.287.70">
    <property type="match status" value="1"/>
</dbReference>
<dbReference type="SUPFAM" id="SSF53822">
    <property type="entry name" value="Periplasmic binding protein-like I"/>
    <property type="match status" value="1"/>
</dbReference>
<dbReference type="GO" id="GO:0016020">
    <property type="term" value="C:membrane"/>
    <property type="evidence" value="ECO:0007669"/>
    <property type="project" value="UniProtKB-SubCell"/>
</dbReference>
<evidence type="ECO:0000256" key="12">
    <source>
        <dbReference type="ARBA" id="ARBA00023286"/>
    </source>
</evidence>
<evidence type="ECO:0000256" key="16">
    <source>
        <dbReference type="SAM" id="MobiDB-lite"/>
    </source>
</evidence>
<dbReference type="FunFam" id="3.40.50.2300:FF:000398">
    <property type="entry name" value="Glutamate receptor"/>
    <property type="match status" value="1"/>
</dbReference>
<dbReference type="SUPFAM" id="SSF53850">
    <property type="entry name" value="Periplasmic binding protein-like II"/>
    <property type="match status" value="1"/>
</dbReference>
<keyword evidence="11" id="KW-0325">Glycoprotein</keyword>
<dbReference type="FunFam" id="3.40.190.10:FF:000103">
    <property type="entry name" value="Glutamate receptor"/>
    <property type="match status" value="1"/>
</dbReference>
<evidence type="ECO:0000256" key="8">
    <source>
        <dbReference type="ARBA" id="ARBA00023065"/>
    </source>
</evidence>
<evidence type="ECO:0000256" key="2">
    <source>
        <dbReference type="ARBA" id="ARBA00008685"/>
    </source>
</evidence>
<evidence type="ECO:0000256" key="6">
    <source>
        <dbReference type="ARBA" id="ARBA00022729"/>
    </source>
</evidence>
<reference evidence="20 21" key="1">
    <citation type="journal article" date="2020" name="Mol. Biol. Evol.">
        <title>Distinct Expression and Methylation Patterns for Genes with Different Fates following a Single Whole-Genome Duplication in Flowering Plants.</title>
        <authorList>
            <person name="Shi T."/>
            <person name="Rahmani R.S."/>
            <person name="Gugger P.F."/>
            <person name="Wang M."/>
            <person name="Li H."/>
            <person name="Zhang Y."/>
            <person name="Li Z."/>
            <person name="Wang Q."/>
            <person name="Van de Peer Y."/>
            <person name="Marchal K."/>
            <person name="Chen J."/>
        </authorList>
    </citation>
    <scope>NUCLEOTIDE SEQUENCE [LARGE SCALE GENOMIC DNA]</scope>
    <source>
        <tissue evidence="20">Leaf</tissue>
    </source>
</reference>
<dbReference type="FunFam" id="3.40.50.2300:FF:000195">
    <property type="entry name" value="Glutamate receptor"/>
    <property type="match status" value="1"/>
</dbReference>
<keyword evidence="6 18" id="KW-0732">Signal</keyword>
<comment type="subunit">
    <text evidence="3">May form heteromers.</text>
</comment>
<proteinExistence type="inferred from homology"/>
<feature type="domain" description="Ionotropic glutamate receptor C-terminal" evidence="19">
    <location>
        <begin position="457"/>
        <end position="807"/>
    </location>
</feature>
<dbReference type="FunFam" id="3.40.190.10:FF:000195">
    <property type="entry name" value="Glutamate receptor 2.7"/>
    <property type="match status" value="1"/>
</dbReference>
<keyword evidence="21" id="KW-1185">Reference proteome</keyword>
<dbReference type="InterPro" id="IPR001320">
    <property type="entry name" value="Iontro_rcpt_C"/>
</dbReference>
<dbReference type="PANTHER" id="PTHR34836:SF1">
    <property type="entry name" value="OS09G0428600 PROTEIN"/>
    <property type="match status" value="1"/>
</dbReference>